<dbReference type="Gene3D" id="3.40.50.300">
    <property type="entry name" value="P-loop containing nucleotide triphosphate hydrolases"/>
    <property type="match status" value="1"/>
</dbReference>
<reference evidence="4 5" key="1">
    <citation type="submission" date="2015-02" db="EMBL/GenBank/DDBJ databases">
        <title>Genome Sequence of Jannaschia aquimarina DSM28248, a member of the Roseobacter clade.</title>
        <authorList>
            <person name="Voget S."/>
            <person name="Daniel R."/>
        </authorList>
    </citation>
    <scope>NUCLEOTIDE SEQUENCE [LARGE SCALE GENOMIC DNA]</scope>
    <source>
        <strain evidence="4 5">GSW-M26</strain>
    </source>
</reference>
<proteinExistence type="inferred from homology"/>
<dbReference type="STRING" id="935700.jaqu_08200"/>
<protein>
    <submittedName>
        <fullName evidence="4">Glycolipid sulfotransferase</fullName>
        <ecNumber evidence="4">2.8.2.-</ecNumber>
    </submittedName>
</protein>
<dbReference type="EC" id="2.8.2.-" evidence="4"/>
<comment type="caution">
    <text evidence="4">The sequence shown here is derived from an EMBL/GenBank/DDBJ whole genome shotgun (WGS) entry which is preliminary data.</text>
</comment>
<dbReference type="InterPro" id="IPR000863">
    <property type="entry name" value="Sulfotransferase_dom"/>
</dbReference>
<feature type="domain" description="Sulfotransferase" evidence="3">
    <location>
        <begin position="24"/>
        <end position="124"/>
    </location>
</feature>
<sequence>MPGRTLYLGPLNDSRRWDQVEIRPDDVIVVTPPKCGTTQIQTIVALPFSADPEIETRLTIKMPWIDVRLREMPEVAARRSAMRSRRCLKSPTPLDRLPLDAHARYLCVFRYPLDAHVSCRAHMRDIPLRIFDH</sequence>
<dbReference type="AlphaFoldDB" id="A0A0D1EP33"/>
<comment type="similarity">
    <text evidence="1">Belongs to the sulfotransferase 1 family.</text>
</comment>
<dbReference type="EMBL" id="JYFE01000018">
    <property type="protein sequence ID" value="KIT17405.1"/>
    <property type="molecule type" value="Genomic_DNA"/>
</dbReference>
<evidence type="ECO:0000256" key="1">
    <source>
        <dbReference type="ARBA" id="ARBA00005771"/>
    </source>
</evidence>
<dbReference type="SUPFAM" id="SSF52540">
    <property type="entry name" value="P-loop containing nucleoside triphosphate hydrolases"/>
    <property type="match status" value="1"/>
</dbReference>
<name>A0A0D1EP33_9RHOB</name>
<dbReference type="Pfam" id="PF00685">
    <property type="entry name" value="Sulfotransfer_1"/>
    <property type="match status" value="1"/>
</dbReference>
<evidence type="ECO:0000313" key="5">
    <source>
        <dbReference type="Proteomes" id="UP000032232"/>
    </source>
</evidence>
<dbReference type="Proteomes" id="UP000032232">
    <property type="component" value="Unassembled WGS sequence"/>
</dbReference>
<evidence type="ECO:0000256" key="2">
    <source>
        <dbReference type="ARBA" id="ARBA00022679"/>
    </source>
</evidence>
<evidence type="ECO:0000259" key="3">
    <source>
        <dbReference type="Pfam" id="PF00685"/>
    </source>
</evidence>
<dbReference type="InterPro" id="IPR027417">
    <property type="entry name" value="P-loop_NTPase"/>
</dbReference>
<organism evidence="4 5">
    <name type="scientific">Jannaschia aquimarina</name>
    <dbReference type="NCBI Taxonomy" id="935700"/>
    <lineage>
        <taxon>Bacteria</taxon>
        <taxon>Pseudomonadati</taxon>
        <taxon>Pseudomonadota</taxon>
        <taxon>Alphaproteobacteria</taxon>
        <taxon>Rhodobacterales</taxon>
        <taxon>Roseobacteraceae</taxon>
        <taxon>Jannaschia</taxon>
    </lineage>
</organism>
<dbReference type="PANTHER" id="PTHR11783">
    <property type="entry name" value="SULFOTRANSFERASE SULT"/>
    <property type="match status" value="1"/>
</dbReference>
<evidence type="ECO:0000313" key="4">
    <source>
        <dbReference type="EMBL" id="KIT17405.1"/>
    </source>
</evidence>
<dbReference type="GO" id="GO:0008146">
    <property type="term" value="F:sulfotransferase activity"/>
    <property type="evidence" value="ECO:0007669"/>
    <property type="project" value="InterPro"/>
</dbReference>
<dbReference type="PATRIC" id="fig|935700.4.peg.864"/>
<gene>
    <name evidence="4" type="ORF">jaqu_08200</name>
</gene>
<keyword evidence="5" id="KW-1185">Reference proteome</keyword>
<keyword evidence="2 4" id="KW-0808">Transferase</keyword>
<accession>A0A0D1EP33</accession>